<dbReference type="SUPFAM" id="SSF48498">
    <property type="entry name" value="Tetracyclin repressor-like, C-terminal domain"/>
    <property type="match status" value="1"/>
</dbReference>
<dbReference type="InterPro" id="IPR001647">
    <property type="entry name" value="HTH_TetR"/>
</dbReference>
<proteinExistence type="predicted"/>
<evidence type="ECO:0000313" key="8">
    <source>
        <dbReference type="Proteomes" id="UP000655868"/>
    </source>
</evidence>
<evidence type="ECO:0000256" key="4">
    <source>
        <dbReference type="ARBA" id="ARBA00023163"/>
    </source>
</evidence>
<gene>
    <name evidence="7" type="ORF">JGU71_04185</name>
</gene>
<keyword evidence="2" id="KW-0805">Transcription regulation</keyword>
<feature type="domain" description="HTH tetR-type" evidence="6">
    <location>
        <begin position="1"/>
        <end position="54"/>
    </location>
</feature>
<comment type="caution">
    <text evidence="7">The sequence shown here is derived from an EMBL/GenBank/DDBJ whole genome shotgun (WGS) entry which is preliminary data.</text>
</comment>
<dbReference type="PROSITE" id="PS50977">
    <property type="entry name" value="HTH_TETR_2"/>
    <property type="match status" value="1"/>
</dbReference>
<dbReference type="InterPro" id="IPR050109">
    <property type="entry name" value="HTH-type_TetR-like_transc_reg"/>
</dbReference>
<dbReference type="Gene3D" id="1.10.10.60">
    <property type="entry name" value="Homeodomain-like"/>
    <property type="match status" value="1"/>
</dbReference>
<organism evidence="7 8">
    <name type="scientific">Antrihabitans stalagmiti</name>
    <dbReference type="NCBI Taxonomy" id="2799499"/>
    <lineage>
        <taxon>Bacteria</taxon>
        <taxon>Bacillati</taxon>
        <taxon>Actinomycetota</taxon>
        <taxon>Actinomycetes</taxon>
        <taxon>Mycobacteriales</taxon>
        <taxon>Nocardiaceae</taxon>
        <taxon>Antrihabitans</taxon>
    </lineage>
</organism>
<dbReference type="InterPro" id="IPR023772">
    <property type="entry name" value="DNA-bd_HTH_TetR-type_CS"/>
</dbReference>
<dbReference type="PANTHER" id="PTHR30055:SF175">
    <property type="entry name" value="HTH-TYPE TRANSCRIPTIONAL REPRESSOR KSTR2"/>
    <property type="match status" value="1"/>
</dbReference>
<dbReference type="InterPro" id="IPR009057">
    <property type="entry name" value="Homeodomain-like_sf"/>
</dbReference>
<dbReference type="Pfam" id="PF17932">
    <property type="entry name" value="TetR_C_24"/>
    <property type="match status" value="1"/>
</dbReference>
<feature type="DNA-binding region" description="H-T-H motif" evidence="5">
    <location>
        <begin position="17"/>
        <end position="36"/>
    </location>
</feature>
<accession>A0A934NMR2</accession>
<protein>
    <submittedName>
        <fullName evidence="7">TetR family transcriptional regulator</fullName>
    </submittedName>
</protein>
<evidence type="ECO:0000256" key="1">
    <source>
        <dbReference type="ARBA" id="ARBA00022491"/>
    </source>
</evidence>
<sequence length="217" mass="24022">MEQATLLFAERGFAGTSLQDIADAMGLTRPALYHYVANKDEVLARLVTEITEEPAVILAGINERKDLGPVDKLHAMATAIALHHAAAPERFRLIIRSEAELPEALSKTYAQSRRRVLSEFTTVVRDGIEAGAFRPLDPRFASLSIIGMLNWMAWWYHPDGDASAETVAEQLADMAVHSVLQEGRTPPVALDGPSRAIKLLRQNVDYLEQHLGKQSRE</sequence>
<evidence type="ECO:0000256" key="3">
    <source>
        <dbReference type="ARBA" id="ARBA00023125"/>
    </source>
</evidence>
<keyword evidence="3 5" id="KW-0238">DNA-binding</keyword>
<reference evidence="7" key="1">
    <citation type="submission" date="2020-12" db="EMBL/GenBank/DDBJ databases">
        <title>Antrihabitans popcorni sp. nov. and Antrihabitans auranticaus sp. nov., isolated from a larva cave.</title>
        <authorList>
            <person name="Lee S.D."/>
            <person name="Kim I.S."/>
        </authorList>
    </citation>
    <scope>NUCLEOTIDE SEQUENCE</scope>
    <source>
        <strain evidence="7">YC3-6</strain>
    </source>
</reference>
<dbReference type="Proteomes" id="UP000655868">
    <property type="component" value="Unassembled WGS sequence"/>
</dbReference>
<dbReference type="PROSITE" id="PS01081">
    <property type="entry name" value="HTH_TETR_1"/>
    <property type="match status" value="1"/>
</dbReference>
<evidence type="ECO:0000256" key="2">
    <source>
        <dbReference type="ARBA" id="ARBA00023015"/>
    </source>
</evidence>
<dbReference type="Gene3D" id="1.10.357.10">
    <property type="entry name" value="Tetracycline Repressor, domain 2"/>
    <property type="match status" value="1"/>
</dbReference>
<evidence type="ECO:0000259" key="6">
    <source>
        <dbReference type="PROSITE" id="PS50977"/>
    </source>
</evidence>
<dbReference type="AlphaFoldDB" id="A0A934NMR2"/>
<evidence type="ECO:0000256" key="5">
    <source>
        <dbReference type="PROSITE-ProRule" id="PRU00335"/>
    </source>
</evidence>
<dbReference type="InterPro" id="IPR036271">
    <property type="entry name" value="Tet_transcr_reg_TetR-rel_C_sf"/>
</dbReference>
<keyword evidence="1" id="KW-0678">Repressor</keyword>
<evidence type="ECO:0000313" key="7">
    <source>
        <dbReference type="EMBL" id="MBJ8338076.1"/>
    </source>
</evidence>
<dbReference type="InterPro" id="IPR041490">
    <property type="entry name" value="KstR2_TetR_C"/>
</dbReference>
<keyword evidence="4" id="KW-0804">Transcription</keyword>
<dbReference type="GO" id="GO:0003700">
    <property type="term" value="F:DNA-binding transcription factor activity"/>
    <property type="evidence" value="ECO:0007669"/>
    <property type="project" value="TreeGrafter"/>
</dbReference>
<dbReference type="SUPFAM" id="SSF46689">
    <property type="entry name" value="Homeodomain-like"/>
    <property type="match status" value="1"/>
</dbReference>
<keyword evidence="8" id="KW-1185">Reference proteome</keyword>
<dbReference type="EMBL" id="JAEMNV010000001">
    <property type="protein sequence ID" value="MBJ8338076.1"/>
    <property type="molecule type" value="Genomic_DNA"/>
</dbReference>
<dbReference type="Pfam" id="PF00440">
    <property type="entry name" value="TetR_N"/>
    <property type="match status" value="1"/>
</dbReference>
<name>A0A934NMR2_9NOCA</name>
<dbReference type="PANTHER" id="PTHR30055">
    <property type="entry name" value="HTH-TYPE TRANSCRIPTIONAL REGULATOR RUTR"/>
    <property type="match status" value="1"/>
</dbReference>
<dbReference type="GO" id="GO:0000976">
    <property type="term" value="F:transcription cis-regulatory region binding"/>
    <property type="evidence" value="ECO:0007669"/>
    <property type="project" value="TreeGrafter"/>
</dbReference>